<dbReference type="InterPro" id="IPR005651">
    <property type="entry name" value="Trm112-like"/>
</dbReference>
<proteinExistence type="predicted"/>
<dbReference type="SUPFAM" id="SSF158997">
    <property type="entry name" value="Trm112p-like"/>
    <property type="match status" value="1"/>
</dbReference>
<dbReference type="Gene3D" id="2.20.25.10">
    <property type="match status" value="1"/>
</dbReference>
<comment type="caution">
    <text evidence="1">The sequence shown here is derived from an EMBL/GenBank/DDBJ whole genome shotgun (WGS) entry which is preliminary data.</text>
</comment>
<protein>
    <submittedName>
        <fullName evidence="1">Uncharacterized protein</fullName>
    </submittedName>
</protein>
<dbReference type="Proteomes" id="UP000521922">
    <property type="component" value="Unassembled WGS sequence"/>
</dbReference>
<organism evidence="1 2">
    <name type="scientific">Kineococcus aurantiacus</name>
    <dbReference type="NCBI Taxonomy" id="37633"/>
    <lineage>
        <taxon>Bacteria</taxon>
        <taxon>Bacillati</taxon>
        <taxon>Actinomycetota</taxon>
        <taxon>Actinomycetes</taxon>
        <taxon>Kineosporiales</taxon>
        <taxon>Kineosporiaceae</taxon>
        <taxon>Kineococcus</taxon>
    </lineage>
</organism>
<dbReference type="EMBL" id="JACCBB010000001">
    <property type="protein sequence ID" value="NYD23483.1"/>
    <property type="molecule type" value="Genomic_DNA"/>
</dbReference>
<evidence type="ECO:0000313" key="1">
    <source>
        <dbReference type="EMBL" id="NYD23483.1"/>
    </source>
</evidence>
<dbReference type="Pfam" id="PF03966">
    <property type="entry name" value="Trm112p"/>
    <property type="match status" value="1"/>
</dbReference>
<name>A0A7Y9J1Y2_9ACTN</name>
<dbReference type="RefSeq" id="WP_179753249.1">
    <property type="nucleotide sequence ID" value="NZ_BAAAGN010000010.1"/>
</dbReference>
<gene>
    <name evidence="1" type="ORF">BJ968_003023</name>
</gene>
<accession>A0A7Y9J1Y2</accession>
<sequence length="60" mass="6340">MAPADWVLELLRCPLTGEPLTPVTVQGQEFLTTAAGVRYPVVDGVPVLLVDAAVQPGDRP</sequence>
<evidence type="ECO:0000313" key="2">
    <source>
        <dbReference type="Proteomes" id="UP000521922"/>
    </source>
</evidence>
<keyword evidence="2" id="KW-1185">Reference proteome</keyword>
<reference evidence="1 2" key="1">
    <citation type="submission" date="2020-07" db="EMBL/GenBank/DDBJ databases">
        <title>Sequencing the genomes of 1000 actinobacteria strains.</title>
        <authorList>
            <person name="Klenk H.-P."/>
        </authorList>
    </citation>
    <scope>NUCLEOTIDE SEQUENCE [LARGE SCALE GENOMIC DNA]</scope>
    <source>
        <strain evidence="1 2">DSM 7487</strain>
    </source>
</reference>
<dbReference type="AlphaFoldDB" id="A0A7Y9J1Y2"/>